<dbReference type="RefSeq" id="WP_013925536.1">
    <property type="nucleotide sequence ID" value="NZ_JSAM01000098.1"/>
</dbReference>
<evidence type="ECO:0000313" key="2">
    <source>
        <dbReference type="Proteomes" id="UP000031307"/>
    </source>
</evidence>
<accession>A0A0C1EKA1</accession>
<reference evidence="1 2" key="1">
    <citation type="journal article" date="2014" name="Mol. Biol. Evol.">
        <title>Massive expansion of Ubiquitination-related gene families within the Chlamydiae.</title>
        <authorList>
            <person name="Domman D."/>
            <person name="Collingro A."/>
            <person name="Lagkouvardos I."/>
            <person name="Gehre L."/>
            <person name="Weinmaier T."/>
            <person name="Rattei T."/>
            <person name="Subtil A."/>
            <person name="Horn M."/>
        </authorList>
    </citation>
    <scope>NUCLEOTIDE SEQUENCE [LARGE SCALE GENOMIC DNA]</scope>
    <source>
        <strain evidence="1 2">OEW1</strain>
    </source>
</reference>
<dbReference type="Proteomes" id="UP000031307">
    <property type="component" value="Unassembled WGS sequence"/>
</dbReference>
<name>A0A0C1EKA1_9BACT</name>
<dbReference type="EMBL" id="JSAM01000098">
    <property type="protein sequence ID" value="KIA76944.1"/>
    <property type="molecule type" value="Genomic_DNA"/>
</dbReference>
<comment type="caution">
    <text evidence="1">The sequence shown here is derived from an EMBL/GenBank/DDBJ whole genome shotgun (WGS) entry which is preliminary data.</text>
</comment>
<evidence type="ECO:0000313" key="1">
    <source>
        <dbReference type="EMBL" id="KIA76944.1"/>
    </source>
</evidence>
<organism evidence="1 2">
    <name type="scientific">Parachlamydia acanthamoebae</name>
    <dbReference type="NCBI Taxonomy" id="83552"/>
    <lineage>
        <taxon>Bacteria</taxon>
        <taxon>Pseudomonadati</taxon>
        <taxon>Chlamydiota</taxon>
        <taxon>Chlamydiia</taxon>
        <taxon>Parachlamydiales</taxon>
        <taxon>Parachlamydiaceae</taxon>
        <taxon>Parachlamydia</taxon>
    </lineage>
</organism>
<sequence>MTTEMMFTYQTRLVLNDEQDNILQQYADLLSQVERSLYAEVAQGKASASCKNRFLTRFNITAR</sequence>
<proteinExistence type="predicted"/>
<dbReference type="AlphaFoldDB" id="A0A0C1EKA1"/>
<gene>
    <name evidence="1" type="ORF">DB43_HC00090</name>
</gene>
<dbReference type="PATRIC" id="fig|83552.4.peg.1894"/>
<protein>
    <submittedName>
        <fullName evidence="1">Uncharacterized protein</fullName>
    </submittedName>
</protein>